<dbReference type="Pfam" id="PF02493">
    <property type="entry name" value="MORN"/>
    <property type="match status" value="2"/>
</dbReference>
<reference evidence="7 8" key="1">
    <citation type="submission" date="2018-01" db="EMBL/GenBank/DDBJ databases">
        <title>Comparison of the Chinese Bamboo Partridge and Red Junglefowl genome sequences highlights the importance of demography in genome evolution.</title>
        <authorList>
            <person name="Tiley G.P."/>
            <person name="Kimball R.T."/>
            <person name="Braun E.L."/>
            <person name="Burleigh J.G."/>
        </authorList>
    </citation>
    <scope>NUCLEOTIDE SEQUENCE [LARGE SCALE GENOMIC DNA]</scope>
    <source>
        <strain evidence="7">RTK389</strain>
        <tissue evidence="7">Blood</tissue>
    </source>
</reference>
<dbReference type="EMBL" id="PPHD01000606">
    <property type="protein sequence ID" value="POI35292.1"/>
    <property type="molecule type" value="Genomic_DNA"/>
</dbReference>
<keyword evidence="4" id="KW-0282">Flagellum</keyword>
<dbReference type="Proteomes" id="UP000237246">
    <property type="component" value="Unassembled WGS sequence"/>
</dbReference>
<evidence type="ECO:0000256" key="1">
    <source>
        <dbReference type="ARBA" id="ARBA00004230"/>
    </source>
</evidence>
<dbReference type="Gene3D" id="2.20.110.10">
    <property type="entry name" value="Histone H3 K4-specific methyltransferase SET7/9 N-terminal domain"/>
    <property type="match status" value="1"/>
</dbReference>
<gene>
    <name evidence="7" type="ORF">CIB84_000956</name>
</gene>
<evidence type="ECO:0000256" key="5">
    <source>
        <dbReference type="ARBA" id="ARBA00023069"/>
    </source>
</evidence>
<evidence type="ECO:0000256" key="2">
    <source>
        <dbReference type="ARBA" id="ARBA00016322"/>
    </source>
</evidence>
<proteinExistence type="predicted"/>
<comment type="caution">
    <text evidence="7">The sequence shown here is derived from an EMBL/GenBank/DDBJ whole genome shotgun (WGS) entry which is preliminary data.</text>
</comment>
<dbReference type="OrthoDB" id="300500at2759"/>
<evidence type="ECO:0000256" key="6">
    <source>
        <dbReference type="ARBA" id="ARBA00023273"/>
    </source>
</evidence>
<evidence type="ECO:0000313" key="8">
    <source>
        <dbReference type="Proteomes" id="UP000237246"/>
    </source>
</evidence>
<comment type="subcellular location">
    <subcellularLocation>
        <location evidence="1">Cell projection</location>
        <location evidence="1">Cilium</location>
        <location evidence="1">Flagellum</location>
    </subcellularLocation>
</comment>
<organism evidence="7 8">
    <name type="scientific">Bambusicola thoracicus</name>
    <name type="common">Chinese bamboo-partridge</name>
    <name type="synonym">Perdix thoracica</name>
    <dbReference type="NCBI Taxonomy" id="9083"/>
    <lineage>
        <taxon>Eukaryota</taxon>
        <taxon>Metazoa</taxon>
        <taxon>Chordata</taxon>
        <taxon>Craniata</taxon>
        <taxon>Vertebrata</taxon>
        <taxon>Euteleostomi</taxon>
        <taxon>Archelosauria</taxon>
        <taxon>Archosauria</taxon>
        <taxon>Dinosauria</taxon>
        <taxon>Saurischia</taxon>
        <taxon>Theropoda</taxon>
        <taxon>Coelurosauria</taxon>
        <taxon>Aves</taxon>
        <taxon>Neognathae</taxon>
        <taxon>Galloanserae</taxon>
        <taxon>Galliformes</taxon>
        <taxon>Phasianidae</taxon>
        <taxon>Perdicinae</taxon>
        <taxon>Bambusicola</taxon>
    </lineage>
</organism>
<keyword evidence="5" id="KW-0969">Cilium</keyword>
<dbReference type="GO" id="GO:0031514">
    <property type="term" value="C:motile cilium"/>
    <property type="evidence" value="ECO:0007669"/>
    <property type="project" value="UniProtKB-SubCell"/>
</dbReference>
<evidence type="ECO:0000313" key="7">
    <source>
        <dbReference type="EMBL" id="POI35292.1"/>
    </source>
</evidence>
<dbReference type="PANTHER" id="PTHR46437">
    <property type="entry name" value="MORN REPEAT-CONTAINING PROTEIN 5"/>
    <property type="match status" value="1"/>
</dbReference>
<evidence type="ECO:0000256" key="3">
    <source>
        <dbReference type="ARBA" id="ARBA00022737"/>
    </source>
</evidence>
<keyword evidence="8" id="KW-1185">Reference proteome</keyword>
<protein>
    <recommendedName>
        <fullName evidence="2">MORN repeat-containing protein 5</fullName>
    </recommendedName>
</protein>
<sequence>MATAPRIAAMEVTGSRFCGSTERGRMEGWGSYTLPTGTEYRGELRDGAFHGRGALLFPGGGTFRAVWHRGVPAEGKFTFADGLEYAAERWDYCDGYDRRFYTEICSGLKPAGISQLTNLDPPRKIPEGCYDCGDGFYNPNTRTVADYELRFLRNADDEEHEWIIRTCRKAEDGALGRKPGP</sequence>
<dbReference type="AlphaFoldDB" id="A0A2P4TFZ5"/>
<dbReference type="InterPro" id="IPR042814">
    <property type="entry name" value="Morn5"/>
</dbReference>
<keyword evidence="3" id="KW-0677">Repeat</keyword>
<accession>A0A2P4TFZ5</accession>
<dbReference type="InterPro" id="IPR003409">
    <property type="entry name" value="MORN"/>
</dbReference>
<keyword evidence="6" id="KW-0966">Cell projection</keyword>
<name>A0A2P4TFZ5_BAMTH</name>
<dbReference type="SUPFAM" id="SSF82185">
    <property type="entry name" value="Histone H3 K4-specific methyltransferase SET7/9 N-terminal domain"/>
    <property type="match status" value="1"/>
</dbReference>
<dbReference type="PANTHER" id="PTHR46437:SF1">
    <property type="entry name" value="MORN REPEAT-CONTAINING PROTEIN 5"/>
    <property type="match status" value="1"/>
</dbReference>
<evidence type="ECO:0000256" key="4">
    <source>
        <dbReference type="ARBA" id="ARBA00022846"/>
    </source>
</evidence>